<evidence type="ECO:0000256" key="2">
    <source>
        <dbReference type="ARBA" id="ARBA00022801"/>
    </source>
</evidence>
<dbReference type="InterPro" id="IPR050654">
    <property type="entry name" value="AChE-related_enzymes"/>
</dbReference>
<dbReference type="PANTHER" id="PTHR43918">
    <property type="entry name" value="ACETYLCHOLINESTERASE"/>
    <property type="match status" value="1"/>
</dbReference>
<dbReference type="SUPFAM" id="SSF53474">
    <property type="entry name" value="alpha/beta-Hydrolases"/>
    <property type="match status" value="1"/>
</dbReference>
<dbReference type="PROSITE" id="PS00122">
    <property type="entry name" value="CARBOXYLESTERASE_B_1"/>
    <property type="match status" value="1"/>
</dbReference>
<dbReference type="InterPro" id="IPR019819">
    <property type="entry name" value="Carboxylesterase_B_CS"/>
</dbReference>
<evidence type="ECO:0000313" key="6">
    <source>
        <dbReference type="Proteomes" id="UP000799291"/>
    </source>
</evidence>
<dbReference type="EC" id="3.1.1.-" evidence="3"/>
<sequence length="533" mass="57569">MTHTPWAVAAAATTLLLFVKSAATYSPYPTATINAGIVVGTTTSVSPGATVVNQFLGVRFAAPPRRFTPAQRSQPWLQPLKTDQRGPACIQQFSYPEDYRNLSIMLLNTPAPEESEDCLFLNVFAPATPATGKGRAVLFWIYGGGLWLGHAGHPFYDGSYFAANEDVIVVSANYRTNVFGFPNSPELPLQDRNIGFLDQRFALDWVQRNIHAFGGDPSKVTLFGESAGAFSIDALLTSYPKGTSPPFRAAILESGQLSYRGNPSPGKPYPDGRPAWDALAAALNCTTQQSNVTCIAAAPAATIKDIIERGALSFTPTVDNKTYLSDLAHARTSGDIVRIPILIGTTANEGRLIAIGQNNVTAYLQNTLGPGPNPNLVAKIAAAYPAGSTEFPTAYDAIAQMETDVSFRCGAALVANDTAAIGIPSWRFMFNATFPNTQRIPTGRAYHTTELEIVFSTFPRENATAEEFALSDYMRGTWARFAKNPEAGPGWGAIGEVDRDVAVFQNGNEHMKLIDQSELDERCAVWREVLVGR</sequence>
<keyword evidence="6" id="KW-1185">Reference proteome</keyword>
<evidence type="ECO:0000259" key="4">
    <source>
        <dbReference type="Pfam" id="PF00135"/>
    </source>
</evidence>
<feature type="domain" description="Carboxylesterase type B" evidence="4">
    <location>
        <begin position="29"/>
        <end position="494"/>
    </location>
</feature>
<dbReference type="InterPro" id="IPR029058">
    <property type="entry name" value="AB_hydrolase_fold"/>
</dbReference>
<comment type="similarity">
    <text evidence="1 3">Belongs to the type-B carboxylesterase/lipase family.</text>
</comment>
<gene>
    <name evidence="5" type="ORF">K458DRAFT_303272</name>
</gene>
<proteinExistence type="inferred from homology"/>
<evidence type="ECO:0000256" key="1">
    <source>
        <dbReference type="ARBA" id="ARBA00005964"/>
    </source>
</evidence>
<dbReference type="Proteomes" id="UP000799291">
    <property type="component" value="Unassembled WGS sequence"/>
</dbReference>
<evidence type="ECO:0000256" key="3">
    <source>
        <dbReference type="RuleBase" id="RU361235"/>
    </source>
</evidence>
<feature type="chain" id="PRO_5026373556" description="Carboxylic ester hydrolase" evidence="3">
    <location>
        <begin position="25"/>
        <end position="533"/>
    </location>
</feature>
<dbReference type="EMBL" id="MU005582">
    <property type="protein sequence ID" value="KAF2684004.1"/>
    <property type="molecule type" value="Genomic_DNA"/>
</dbReference>
<feature type="signal peptide" evidence="3">
    <location>
        <begin position="1"/>
        <end position="24"/>
    </location>
</feature>
<dbReference type="AlphaFoldDB" id="A0A6G1J0H8"/>
<name>A0A6G1J0H8_9PLEO</name>
<dbReference type="PANTHER" id="PTHR43918:SF4">
    <property type="entry name" value="CARBOXYLIC ESTER HYDROLASE"/>
    <property type="match status" value="1"/>
</dbReference>
<organism evidence="5 6">
    <name type="scientific">Lentithecium fluviatile CBS 122367</name>
    <dbReference type="NCBI Taxonomy" id="1168545"/>
    <lineage>
        <taxon>Eukaryota</taxon>
        <taxon>Fungi</taxon>
        <taxon>Dikarya</taxon>
        <taxon>Ascomycota</taxon>
        <taxon>Pezizomycotina</taxon>
        <taxon>Dothideomycetes</taxon>
        <taxon>Pleosporomycetidae</taxon>
        <taxon>Pleosporales</taxon>
        <taxon>Massarineae</taxon>
        <taxon>Lentitheciaceae</taxon>
        <taxon>Lentithecium</taxon>
    </lineage>
</organism>
<accession>A0A6G1J0H8</accession>
<dbReference type="OrthoDB" id="408631at2759"/>
<dbReference type="PROSITE" id="PS00941">
    <property type="entry name" value="CARBOXYLESTERASE_B_2"/>
    <property type="match status" value="1"/>
</dbReference>
<protein>
    <recommendedName>
        <fullName evidence="3">Carboxylic ester hydrolase</fullName>
        <ecNumber evidence="3">3.1.1.-</ecNumber>
    </recommendedName>
</protein>
<reference evidence="5" key="1">
    <citation type="journal article" date="2020" name="Stud. Mycol.">
        <title>101 Dothideomycetes genomes: a test case for predicting lifestyles and emergence of pathogens.</title>
        <authorList>
            <person name="Haridas S."/>
            <person name="Albert R."/>
            <person name="Binder M."/>
            <person name="Bloem J."/>
            <person name="Labutti K."/>
            <person name="Salamov A."/>
            <person name="Andreopoulos B."/>
            <person name="Baker S."/>
            <person name="Barry K."/>
            <person name="Bills G."/>
            <person name="Bluhm B."/>
            <person name="Cannon C."/>
            <person name="Castanera R."/>
            <person name="Culley D."/>
            <person name="Daum C."/>
            <person name="Ezra D."/>
            <person name="Gonzalez J."/>
            <person name="Henrissat B."/>
            <person name="Kuo A."/>
            <person name="Liang C."/>
            <person name="Lipzen A."/>
            <person name="Lutzoni F."/>
            <person name="Magnuson J."/>
            <person name="Mondo S."/>
            <person name="Nolan M."/>
            <person name="Ohm R."/>
            <person name="Pangilinan J."/>
            <person name="Park H.-J."/>
            <person name="Ramirez L."/>
            <person name="Alfaro M."/>
            <person name="Sun H."/>
            <person name="Tritt A."/>
            <person name="Yoshinaga Y."/>
            <person name="Zwiers L.-H."/>
            <person name="Turgeon B."/>
            <person name="Goodwin S."/>
            <person name="Spatafora J."/>
            <person name="Crous P."/>
            <person name="Grigoriev I."/>
        </authorList>
    </citation>
    <scope>NUCLEOTIDE SEQUENCE</scope>
    <source>
        <strain evidence="5">CBS 122367</strain>
    </source>
</reference>
<evidence type="ECO:0000313" key="5">
    <source>
        <dbReference type="EMBL" id="KAF2684004.1"/>
    </source>
</evidence>
<dbReference type="Gene3D" id="3.40.50.1820">
    <property type="entry name" value="alpha/beta hydrolase"/>
    <property type="match status" value="1"/>
</dbReference>
<dbReference type="InterPro" id="IPR002018">
    <property type="entry name" value="CarbesteraseB"/>
</dbReference>
<keyword evidence="2 3" id="KW-0378">Hydrolase</keyword>
<keyword evidence="3" id="KW-0732">Signal</keyword>
<dbReference type="InterPro" id="IPR019826">
    <property type="entry name" value="Carboxylesterase_B_AS"/>
</dbReference>
<dbReference type="GO" id="GO:0052689">
    <property type="term" value="F:carboxylic ester hydrolase activity"/>
    <property type="evidence" value="ECO:0007669"/>
    <property type="project" value="TreeGrafter"/>
</dbReference>
<dbReference type="Pfam" id="PF00135">
    <property type="entry name" value="COesterase"/>
    <property type="match status" value="1"/>
</dbReference>